<dbReference type="InterPro" id="IPR029432">
    <property type="entry name" value="Gp28/Gp37-like_dom"/>
</dbReference>
<sequence>MATLSRAEDWTNPTNLLPALTSGSPELASAASWTAALANQEPATDISVTFYTYTYEFLATCDSYISLEVESKRNDMGTATLVLKADDPCVQIAMQCTTTVVPVVIQLNNIRWSGRVNSYSNALNNRLRTCTIELIDDFAWFSRMLVWPNFELPIEIQVPSNAVYVGPAISCVLTMIAEQAFRLQSGIWNFINDPIVSVLSLPVAWQDFLQRWNMAGGNLLQYLAAPICVMFQNPIFDTSPWVALTGRMDKIYDLIKDTLMDYGLALQINLWLPGDPQPGTEALMASMLPLVTELTGPTLVVTCVDRRGVTGPTGTFIDGLVEDVVDLEHSLLGNTLSPFLNPNNEYYPANLGINIAPTLGVNFVPSWVLFNGDDPKFSGLDSFKLTGYHPLAHTVVGGGKSPKWLDDLINATLEFLIDAIEITVGFTGIPDTLLNGTFDDILLAFQEQINYERRLQLGPFGFPEYFMKTGASAYTLDEWFALMQGMFDSQGYTCIQLTWQDGRPYEIGRDVFLGGLVSFVLDGLLYTDYVYSFKIKDDRKTRALVEIVVGDGKREVNPILRVVRMLTGLEQVVNVVTMSPAGN</sequence>
<evidence type="ECO:0000313" key="3">
    <source>
        <dbReference type="Proteomes" id="UP000250915"/>
    </source>
</evidence>
<feature type="domain" description="Gp28/Gp37-like" evidence="1">
    <location>
        <begin position="51"/>
        <end position="551"/>
    </location>
</feature>
<organism evidence="2 3">
    <name type="scientific">Mycobacterium colombiense</name>
    <dbReference type="NCBI Taxonomy" id="339268"/>
    <lineage>
        <taxon>Bacteria</taxon>
        <taxon>Bacillati</taxon>
        <taxon>Actinomycetota</taxon>
        <taxon>Actinomycetes</taxon>
        <taxon>Mycobacteriales</taxon>
        <taxon>Mycobacteriaceae</taxon>
        <taxon>Mycobacterium</taxon>
        <taxon>Mycobacterium avium complex (MAC)</taxon>
    </lineage>
</organism>
<dbReference type="Pfam" id="PF14594">
    <property type="entry name" value="Sipho_Gp37"/>
    <property type="match status" value="1"/>
</dbReference>
<protein>
    <recommendedName>
        <fullName evidence="1">Gp28/Gp37-like domain-containing protein</fullName>
    </recommendedName>
</protein>
<accession>A0A329MIU0</accession>
<evidence type="ECO:0000259" key="1">
    <source>
        <dbReference type="Pfam" id="PF14594"/>
    </source>
</evidence>
<evidence type="ECO:0000313" key="2">
    <source>
        <dbReference type="EMBL" id="RAV17517.1"/>
    </source>
</evidence>
<dbReference type="EMBL" id="QMEV01000001">
    <property type="protein sequence ID" value="RAV17517.1"/>
    <property type="molecule type" value="Genomic_DNA"/>
</dbReference>
<gene>
    <name evidence="2" type="ORF">DQP57_00390</name>
</gene>
<comment type="caution">
    <text evidence="2">The sequence shown here is derived from an EMBL/GenBank/DDBJ whole genome shotgun (WGS) entry which is preliminary data.</text>
</comment>
<name>A0A329MIU0_9MYCO</name>
<dbReference type="OrthoDB" id="4410004at2"/>
<dbReference type="AlphaFoldDB" id="A0A329MIU0"/>
<reference evidence="2 3" key="1">
    <citation type="submission" date="2018-06" db="EMBL/GenBank/DDBJ databases">
        <title>NTM in soil in Japan.</title>
        <authorList>
            <person name="Ohya K."/>
        </authorList>
    </citation>
    <scope>NUCLEOTIDE SEQUENCE [LARGE SCALE GENOMIC DNA]</scope>
    <source>
        <strain evidence="2 3">GF28</strain>
    </source>
</reference>
<proteinExistence type="predicted"/>
<dbReference type="Proteomes" id="UP000250915">
    <property type="component" value="Unassembled WGS sequence"/>
</dbReference>